<dbReference type="InterPro" id="IPR001173">
    <property type="entry name" value="Glyco_trans_2-like"/>
</dbReference>
<dbReference type="SUPFAM" id="SSF53448">
    <property type="entry name" value="Nucleotide-diphospho-sugar transferases"/>
    <property type="match status" value="1"/>
</dbReference>
<sequence length="301" mass="33368">MFDDRVTVAVITHNRRDELLHTLDQLEALPERPRVIVVDNASTDGTAAAVRRHHPDVRLLEPGRNLGATGRNLAAREVTTPYLAFCDDDTWWEPKSLAGAADLLDASPMVTAVTARILVHEAGREPFEDPIVAELRDSPVPRPEWLPGPALGSFLAGATVVRLEPFRAAGGFSPRLWLGGEEELLAVDLAADGWWLVYAEELTIHHRPSPARDATLRRRHGIRNTLWFTWLRRPLGPAVRRTAFLATSVPRDRTSLLAFAEAAAGVPWVLRERRPAPEWVERGLRALEAPQRASGARSYVG</sequence>
<gene>
    <name evidence="6" type="ORF">CryarDRAFT_2831</name>
</gene>
<dbReference type="Gene3D" id="3.90.550.10">
    <property type="entry name" value="Spore Coat Polysaccharide Biosynthesis Protein SpsA, Chain A"/>
    <property type="match status" value="1"/>
</dbReference>
<evidence type="ECO:0000256" key="1">
    <source>
        <dbReference type="ARBA" id="ARBA00004776"/>
    </source>
</evidence>
<dbReference type="RefSeq" id="WP_035851141.1">
    <property type="nucleotide sequence ID" value="NZ_KK073874.1"/>
</dbReference>
<accession>A0A010ZWW6</accession>
<dbReference type="HOGENOM" id="CLU_060110_0_0_11"/>
<keyword evidence="3" id="KW-0328">Glycosyltransferase</keyword>
<dbReference type="Pfam" id="PF00535">
    <property type="entry name" value="Glycos_transf_2"/>
    <property type="match status" value="1"/>
</dbReference>
<proteinExistence type="inferred from homology"/>
<keyword evidence="4 6" id="KW-0808">Transferase</keyword>
<dbReference type="InterPro" id="IPR029044">
    <property type="entry name" value="Nucleotide-diphossugar_trans"/>
</dbReference>
<feature type="domain" description="Glycosyltransferase 2-like" evidence="5">
    <location>
        <begin position="7"/>
        <end position="117"/>
    </location>
</feature>
<evidence type="ECO:0000313" key="6">
    <source>
        <dbReference type="EMBL" id="EXG81712.1"/>
    </source>
</evidence>
<reference evidence="6 7" key="1">
    <citation type="submission" date="2013-07" db="EMBL/GenBank/DDBJ databases">
        <authorList>
            <consortium name="DOE Joint Genome Institute"/>
            <person name="Eisen J."/>
            <person name="Huntemann M."/>
            <person name="Han J."/>
            <person name="Chen A."/>
            <person name="Kyrpides N."/>
            <person name="Mavromatis K."/>
            <person name="Markowitz V."/>
            <person name="Palaniappan K."/>
            <person name="Ivanova N."/>
            <person name="Schaumberg A."/>
            <person name="Pati A."/>
            <person name="Liolios K."/>
            <person name="Nordberg H.P."/>
            <person name="Cantor M.N."/>
            <person name="Hua S.X."/>
            <person name="Woyke T."/>
        </authorList>
    </citation>
    <scope>NUCLEOTIDE SEQUENCE [LARGE SCALE GENOMIC DNA]</scope>
    <source>
        <strain evidence="6 7">DSM 44712</strain>
    </source>
</reference>
<dbReference type="PANTHER" id="PTHR43179">
    <property type="entry name" value="RHAMNOSYLTRANSFERASE WBBL"/>
    <property type="match status" value="1"/>
</dbReference>
<protein>
    <submittedName>
        <fullName evidence="6">Putative glycosyltransferase</fullName>
    </submittedName>
</protein>
<comment type="similarity">
    <text evidence="2">Belongs to the glycosyltransferase 2 family.</text>
</comment>
<evidence type="ECO:0000313" key="7">
    <source>
        <dbReference type="Proteomes" id="UP000021053"/>
    </source>
</evidence>
<dbReference type="PATRIC" id="fig|927661.3.peg.2793"/>
<evidence type="ECO:0000256" key="3">
    <source>
        <dbReference type="ARBA" id="ARBA00022676"/>
    </source>
</evidence>
<dbReference type="EMBL" id="JFBT01000001">
    <property type="protein sequence ID" value="EXG81712.1"/>
    <property type="molecule type" value="Genomic_DNA"/>
</dbReference>
<name>A0A010ZWW6_9ACTN</name>
<comment type="caution">
    <text evidence="6">The sequence shown here is derived from an EMBL/GenBank/DDBJ whole genome shotgun (WGS) entry which is preliminary data.</text>
</comment>
<keyword evidence="7" id="KW-1185">Reference proteome</keyword>
<dbReference type="GO" id="GO:0016757">
    <property type="term" value="F:glycosyltransferase activity"/>
    <property type="evidence" value="ECO:0007669"/>
    <property type="project" value="UniProtKB-KW"/>
</dbReference>
<comment type="pathway">
    <text evidence="1">Cell wall biogenesis; cell wall polysaccharide biosynthesis.</text>
</comment>
<dbReference type="OrthoDB" id="9787979at2"/>
<dbReference type="Proteomes" id="UP000021053">
    <property type="component" value="Unassembled WGS sequence"/>
</dbReference>
<dbReference type="PANTHER" id="PTHR43179:SF12">
    <property type="entry name" value="GALACTOFURANOSYLTRANSFERASE GLFT2"/>
    <property type="match status" value="1"/>
</dbReference>
<evidence type="ECO:0000256" key="4">
    <source>
        <dbReference type="ARBA" id="ARBA00022679"/>
    </source>
</evidence>
<evidence type="ECO:0000259" key="5">
    <source>
        <dbReference type="Pfam" id="PF00535"/>
    </source>
</evidence>
<evidence type="ECO:0000256" key="2">
    <source>
        <dbReference type="ARBA" id="ARBA00006739"/>
    </source>
</evidence>
<organism evidence="6 7">
    <name type="scientific">Cryptosporangium arvum DSM 44712</name>
    <dbReference type="NCBI Taxonomy" id="927661"/>
    <lineage>
        <taxon>Bacteria</taxon>
        <taxon>Bacillati</taxon>
        <taxon>Actinomycetota</taxon>
        <taxon>Actinomycetes</taxon>
        <taxon>Cryptosporangiales</taxon>
        <taxon>Cryptosporangiaceae</taxon>
        <taxon>Cryptosporangium</taxon>
    </lineage>
</organism>
<dbReference type="AlphaFoldDB" id="A0A010ZWW6"/>